<organism evidence="4 5">
    <name type="scientific">Muricoccus nepalensis</name>
    <dbReference type="NCBI Taxonomy" id="1854500"/>
    <lineage>
        <taxon>Bacteria</taxon>
        <taxon>Pseudomonadati</taxon>
        <taxon>Pseudomonadota</taxon>
        <taxon>Alphaproteobacteria</taxon>
        <taxon>Acetobacterales</taxon>
        <taxon>Roseomonadaceae</taxon>
        <taxon>Muricoccus</taxon>
    </lineage>
</organism>
<dbReference type="PANTHER" id="PTHR33678:SF1">
    <property type="entry name" value="BLL1576 PROTEIN"/>
    <property type="match status" value="1"/>
</dbReference>
<dbReference type="RefSeq" id="WP_194152384.1">
    <property type="nucleotide sequence ID" value="NZ_RCZP01000105.1"/>
</dbReference>
<dbReference type="Pfam" id="PF13005">
    <property type="entry name" value="zf-IS66"/>
    <property type="match status" value="1"/>
</dbReference>
<protein>
    <submittedName>
        <fullName evidence="4">IS66 family transposase</fullName>
    </submittedName>
</protein>
<evidence type="ECO:0000259" key="3">
    <source>
        <dbReference type="Pfam" id="PF13007"/>
    </source>
</evidence>
<keyword evidence="5" id="KW-1185">Reference proteome</keyword>
<dbReference type="PANTHER" id="PTHR33678">
    <property type="entry name" value="BLL1576 PROTEIN"/>
    <property type="match status" value="1"/>
</dbReference>
<dbReference type="EMBL" id="RCZP01000105">
    <property type="protein sequence ID" value="TPG35583.1"/>
    <property type="molecule type" value="Genomic_DNA"/>
</dbReference>
<feature type="domain" description="Transposase IS66 zinc-finger binding" evidence="2">
    <location>
        <begin position="126"/>
        <end position="168"/>
    </location>
</feature>
<feature type="domain" description="Transposase TnpC homeodomain" evidence="3">
    <location>
        <begin position="45"/>
        <end position="119"/>
    </location>
</feature>
<dbReference type="InterPro" id="IPR024474">
    <property type="entry name" value="Znf_dom_IS66"/>
</dbReference>
<evidence type="ECO:0000256" key="1">
    <source>
        <dbReference type="SAM" id="MobiDB-lite"/>
    </source>
</evidence>
<feature type="compositionally biased region" description="Basic and acidic residues" evidence="1">
    <location>
        <begin position="87"/>
        <end position="97"/>
    </location>
</feature>
<evidence type="ECO:0000313" key="5">
    <source>
        <dbReference type="Proteomes" id="UP000317078"/>
    </source>
</evidence>
<comment type="caution">
    <text evidence="4">The sequence shown here is derived from an EMBL/GenBank/DDBJ whole genome shotgun (WGS) entry which is preliminary data.</text>
</comment>
<reference evidence="4 5" key="1">
    <citation type="journal article" date="2019" name="Environ. Microbiol.">
        <title>Species interactions and distinct microbial communities in high Arctic permafrost affected cryosols are associated with the CH4 and CO2 gas fluxes.</title>
        <authorList>
            <person name="Altshuler I."/>
            <person name="Hamel J."/>
            <person name="Turney S."/>
            <person name="Magnuson E."/>
            <person name="Levesque R."/>
            <person name="Greer C."/>
            <person name="Whyte L.G."/>
        </authorList>
    </citation>
    <scope>NUCLEOTIDE SEQUENCE [LARGE SCALE GENOMIC DNA]</scope>
    <source>
        <strain evidence="4 5">S9.3B</strain>
    </source>
</reference>
<dbReference type="AlphaFoldDB" id="A0A502ED08"/>
<dbReference type="Pfam" id="PF13007">
    <property type="entry name" value="LZ_Tnp_IS66"/>
    <property type="match status" value="1"/>
</dbReference>
<feature type="region of interest" description="Disordered" evidence="1">
    <location>
        <begin position="83"/>
        <end position="103"/>
    </location>
</feature>
<evidence type="ECO:0000259" key="2">
    <source>
        <dbReference type="Pfam" id="PF13005"/>
    </source>
</evidence>
<dbReference type="InterPro" id="IPR052344">
    <property type="entry name" value="Transposase-related"/>
</dbReference>
<evidence type="ECO:0000313" key="4">
    <source>
        <dbReference type="EMBL" id="TPG35583.1"/>
    </source>
</evidence>
<name>A0A502ED08_9PROT</name>
<gene>
    <name evidence="4" type="ORF">EAH89_30490</name>
</gene>
<dbReference type="InterPro" id="IPR024463">
    <property type="entry name" value="Transposase_TnpC_homeodom"/>
</dbReference>
<feature type="non-terminal residue" evidence="4">
    <location>
        <position position="203"/>
    </location>
</feature>
<accession>A0A502ED08</accession>
<sequence length="203" mass="22128">MRAAADDTPTLPEDPAALRAMLLAAWAERDDAVAERDALAARNERLRHLLGKLQRMQFGRRSEQLPEHQLQFAFEEVEASLAGNEAEAEKGSPELRKTNTAQRRAGRGRLPAHLPRVEVVLMPESTACPCCQGALVEIGTDTSERLDVIPAQFQVLVTQRPKLACRVCAGVVVQAPAPARLIEGGMPTEATVAHVLVSRYADH</sequence>
<dbReference type="Proteomes" id="UP000317078">
    <property type="component" value="Unassembled WGS sequence"/>
</dbReference>
<proteinExistence type="predicted"/>